<dbReference type="InterPro" id="IPR029061">
    <property type="entry name" value="THDP-binding"/>
</dbReference>
<dbReference type="Proteomes" id="UP000823935">
    <property type="component" value="Unassembled WGS sequence"/>
</dbReference>
<proteinExistence type="inferred from homology"/>
<dbReference type="Pfam" id="PF00456">
    <property type="entry name" value="Transketolase_N"/>
    <property type="match status" value="1"/>
</dbReference>
<dbReference type="Gene3D" id="3.40.50.970">
    <property type="match status" value="1"/>
</dbReference>
<feature type="domain" description="Transketolase N-terminal" evidence="4">
    <location>
        <begin position="12"/>
        <end position="256"/>
    </location>
</feature>
<sequence length="293" mass="32419">MDSERVRELERTAQKCRRNVLRMVEASGHGHLGGAFSAIDLVTALYFSKMRIQPENPKWENRDRFILSAGHKCMAQYAVLAERGYFPKEILDTYGSLKSRIPGHPDMHKLPGIEANTGALGHGLSIAVGMALGLKSAGNGARVYVMMGDGELAEGSNWEAVAAAAHHGLDNLVLFLDYNGLQISGRVENIMNFMPAGPKFEAFGWNVREIDGNDMGQIAAVLEEIPVQNGRPTLVIAHTVKGKGLPFLENQAACHYWTPDREELERAIREVESGLWASGGEHERKEWENENDR</sequence>
<protein>
    <submittedName>
        <fullName evidence="5">Transketolase</fullName>
    </submittedName>
</protein>
<dbReference type="SUPFAM" id="SSF52518">
    <property type="entry name" value="Thiamin diphosphate-binding fold (THDP-binding)"/>
    <property type="match status" value="1"/>
</dbReference>
<name>A0A9D1ES82_9FIRM</name>
<evidence type="ECO:0000256" key="1">
    <source>
        <dbReference type="ARBA" id="ARBA00001964"/>
    </source>
</evidence>
<dbReference type="EMBL" id="DVIQ01000023">
    <property type="protein sequence ID" value="HIS30786.1"/>
    <property type="molecule type" value="Genomic_DNA"/>
</dbReference>
<dbReference type="PANTHER" id="PTHR47514:SF1">
    <property type="entry name" value="TRANSKETOLASE N-TERMINAL SECTION-RELATED"/>
    <property type="match status" value="1"/>
</dbReference>
<evidence type="ECO:0000313" key="6">
    <source>
        <dbReference type="Proteomes" id="UP000823935"/>
    </source>
</evidence>
<evidence type="ECO:0000256" key="3">
    <source>
        <dbReference type="ARBA" id="ARBA00023052"/>
    </source>
</evidence>
<dbReference type="PANTHER" id="PTHR47514">
    <property type="entry name" value="TRANSKETOLASE N-TERMINAL SECTION-RELATED"/>
    <property type="match status" value="1"/>
</dbReference>
<dbReference type="InterPro" id="IPR005474">
    <property type="entry name" value="Transketolase_N"/>
</dbReference>
<keyword evidence="3" id="KW-0786">Thiamine pyrophosphate</keyword>
<dbReference type="CDD" id="cd02012">
    <property type="entry name" value="TPP_TK"/>
    <property type="match status" value="1"/>
</dbReference>
<evidence type="ECO:0000259" key="4">
    <source>
        <dbReference type="Pfam" id="PF00456"/>
    </source>
</evidence>
<comment type="similarity">
    <text evidence="2">Belongs to the transketolase family.</text>
</comment>
<reference evidence="5" key="2">
    <citation type="journal article" date="2021" name="PeerJ">
        <title>Extensive microbial diversity within the chicken gut microbiome revealed by metagenomics and culture.</title>
        <authorList>
            <person name="Gilroy R."/>
            <person name="Ravi A."/>
            <person name="Getino M."/>
            <person name="Pursley I."/>
            <person name="Horton D.L."/>
            <person name="Alikhan N.F."/>
            <person name="Baker D."/>
            <person name="Gharbi K."/>
            <person name="Hall N."/>
            <person name="Watson M."/>
            <person name="Adriaenssens E.M."/>
            <person name="Foster-Nyarko E."/>
            <person name="Jarju S."/>
            <person name="Secka A."/>
            <person name="Antonio M."/>
            <person name="Oren A."/>
            <person name="Chaudhuri R.R."/>
            <person name="La Ragione R."/>
            <person name="Hildebrand F."/>
            <person name="Pallen M.J."/>
        </authorList>
    </citation>
    <scope>NUCLEOTIDE SEQUENCE</scope>
    <source>
        <strain evidence="5">CHK190-19873</strain>
    </source>
</reference>
<reference evidence="5" key="1">
    <citation type="submission" date="2020-10" db="EMBL/GenBank/DDBJ databases">
        <authorList>
            <person name="Gilroy R."/>
        </authorList>
    </citation>
    <scope>NUCLEOTIDE SEQUENCE</scope>
    <source>
        <strain evidence="5">CHK190-19873</strain>
    </source>
</reference>
<dbReference type="AlphaFoldDB" id="A0A9D1ES82"/>
<accession>A0A9D1ES82</accession>
<comment type="caution">
    <text evidence="5">The sequence shown here is derived from an EMBL/GenBank/DDBJ whole genome shotgun (WGS) entry which is preliminary data.</text>
</comment>
<evidence type="ECO:0000256" key="2">
    <source>
        <dbReference type="ARBA" id="ARBA00007131"/>
    </source>
</evidence>
<comment type="cofactor">
    <cofactor evidence="1">
        <name>thiamine diphosphate</name>
        <dbReference type="ChEBI" id="CHEBI:58937"/>
    </cofactor>
</comment>
<evidence type="ECO:0000313" key="5">
    <source>
        <dbReference type="EMBL" id="HIS30786.1"/>
    </source>
</evidence>
<gene>
    <name evidence="5" type="ORF">IAB44_04435</name>
</gene>
<organism evidence="5 6">
    <name type="scientific">Candidatus Limivivens intestinipullorum</name>
    <dbReference type="NCBI Taxonomy" id="2840858"/>
    <lineage>
        <taxon>Bacteria</taxon>
        <taxon>Bacillati</taxon>
        <taxon>Bacillota</taxon>
        <taxon>Clostridia</taxon>
        <taxon>Lachnospirales</taxon>
        <taxon>Lachnospiraceae</taxon>
        <taxon>Lachnospiraceae incertae sedis</taxon>
        <taxon>Candidatus Limivivens</taxon>
    </lineage>
</organism>